<organism evidence="1 2">
    <name type="scientific">Sphaeroforma arctica JP610</name>
    <dbReference type="NCBI Taxonomy" id="667725"/>
    <lineage>
        <taxon>Eukaryota</taxon>
        <taxon>Ichthyosporea</taxon>
        <taxon>Ichthyophonida</taxon>
        <taxon>Sphaeroforma</taxon>
    </lineage>
</organism>
<dbReference type="Proteomes" id="UP000054560">
    <property type="component" value="Unassembled WGS sequence"/>
</dbReference>
<dbReference type="AlphaFoldDB" id="A0A0L0G1P6"/>
<gene>
    <name evidence="1" type="ORF">SARC_04717</name>
</gene>
<protein>
    <submittedName>
        <fullName evidence="1">Uncharacterized protein</fullName>
    </submittedName>
</protein>
<evidence type="ECO:0000313" key="1">
    <source>
        <dbReference type="EMBL" id="KNC83015.1"/>
    </source>
</evidence>
<accession>A0A0L0G1P6</accession>
<sequence>MLSAAFMASMETAGYTPLKTPNGMAAYRDSGSALFSGPDGEVTTRQGMKLDTNAQAFDEFNGPVRMFEGGMAQSDGDGVPIYLDVHNQPWSPPALTIAQMGLESLTYEAAEQTLWANDYLNHTSTTGERLYDAQGLPFFVGPTQELINLVGELAVPGAQSFYLDGTAVTMLNEQIETIALDAYGNTATETVLPYTYDESVLTAMSSAQYTPQTNQLSEAMFTKSGLGVFIGPNEHVVVSSGTDMKAGQVVYTEYAQPMHYYTGDDWSYTNGSPDYLDAFNNPVAVQVNAAPMIRVETMQEMAAQGFSPHFSFYGLAIFDTNGSALFSNQQGDVLDRFFRPCVRGEKVFDMYHGGLRAMDDNMTPVKDNDLQPVWLDAYLDVIVARVNLTALQLDTLTMEEAEAALLKARYEYRYSPNQERLYTKRGYPLFIGPYDSVVDVIGRQAPHHVPVFLSDGSAVPQMTAERLPKVTDSGSVYIDAYWNDVTTPMLASLFSISEETIAEMAANEMRPHTGPSNQLLFDYAGNCLFLDSSLIVHSAVGRVLSEGEVVYDGEHTPTHKMNGSEWQYEGRLPVYMDAYWKPVTPVPGKLPLISSEQVQARGAAGFVPLMNPASQYVFNYAGSLLFKETASGNVTDRFGVAQPENSVVFDEFGGPVRFFAEEGAPVVDTEGKRVFVDAYSNAVGYTLPNPFQEMIDELLANGYVELLNPTTGAAIINQAQLPLFLGTDGSVLTVAQEVCAA</sequence>
<name>A0A0L0G1P6_9EUKA</name>
<dbReference type="GeneID" id="25905221"/>
<dbReference type="RefSeq" id="XP_014156917.1">
    <property type="nucleotide sequence ID" value="XM_014301442.1"/>
</dbReference>
<dbReference type="EMBL" id="KQ241872">
    <property type="protein sequence ID" value="KNC83015.1"/>
    <property type="molecule type" value="Genomic_DNA"/>
</dbReference>
<evidence type="ECO:0000313" key="2">
    <source>
        <dbReference type="Proteomes" id="UP000054560"/>
    </source>
</evidence>
<keyword evidence="2" id="KW-1185">Reference proteome</keyword>
<proteinExistence type="predicted"/>
<reference evidence="1 2" key="1">
    <citation type="submission" date="2011-02" db="EMBL/GenBank/DDBJ databases">
        <title>The Genome Sequence of Sphaeroforma arctica JP610.</title>
        <authorList>
            <consortium name="The Broad Institute Genome Sequencing Platform"/>
            <person name="Russ C."/>
            <person name="Cuomo C."/>
            <person name="Young S.K."/>
            <person name="Zeng Q."/>
            <person name="Gargeya S."/>
            <person name="Alvarado L."/>
            <person name="Berlin A."/>
            <person name="Chapman S.B."/>
            <person name="Chen Z."/>
            <person name="Freedman E."/>
            <person name="Gellesch M."/>
            <person name="Goldberg J."/>
            <person name="Griggs A."/>
            <person name="Gujja S."/>
            <person name="Heilman E."/>
            <person name="Heiman D."/>
            <person name="Howarth C."/>
            <person name="Mehta T."/>
            <person name="Neiman D."/>
            <person name="Pearson M."/>
            <person name="Roberts A."/>
            <person name="Saif S."/>
            <person name="Shea T."/>
            <person name="Shenoy N."/>
            <person name="Sisk P."/>
            <person name="Stolte C."/>
            <person name="Sykes S."/>
            <person name="White J."/>
            <person name="Yandava C."/>
            <person name="Burger G."/>
            <person name="Gray M.W."/>
            <person name="Holland P.W.H."/>
            <person name="King N."/>
            <person name="Lang F.B.F."/>
            <person name="Roger A.J."/>
            <person name="Ruiz-Trillo I."/>
            <person name="Haas B."/>
            <person name="Nusbaum C."/>
            <person name="Birren B."/>
        </authorList>
    </citation>
    <scope>NUCLEOTIDE SEQUENCE [LARGE SCALE GENOMIC DNA]</scope>
    <source>
        <strain evidence="1 2">JP610</strain>
    </source>
</reference>